<gene>
    <name evidence="2" type="ORF">C2134_13655</name>
</gene>
<dbReference type="Pfam" id="PF05235">
    <property type="entry name" value="CHAD"/>
    <property type="match status" value="1"/>
</dbReference>
<evidence type="ECO:0000313" key="3">
    <source>
        <dbReference type="Proteomes" id="UP000236416"/>
    </source>
</evidence>
<evidence type="ECO:0000259" key="1">
    <source>
        <dbReference type="PROSITE" id="PS51708"/>
    </source>
</evidence>
<dbReference type="SMART" id="SM00880">
    <property type="entry name" value="CHAD"/>
    <property type="match status" value="1"/>
</dbReference>
<dbReference type="Gene3D" id="1.40.20.10">
    <property type="entry name" value="CHAD domain"/>
    <property type="match status" value="1"/>
</dbReference>
<dbReference type="RefSeq" id="WP_103320732.1">
    <property type="nucleotide sequence ID" value="NZ_PPTF01000065.1"/>
</dbReference>
<protein>
    <recommendedName>
        <fullName evidence="1">CHAD domain-containing protein</fullName>
    </recommendedName>
</protein>
<dbReference type="AlphaFoldDB" id="A0A2K4MLU9"/>
<comment type="caution">
    <text evidence="2">The sequence shown here is derived from an EMBL/GenBank/DDBJ whole genome shotgun (WGS) entry which is preliminary data.</text>
</comment>
<feature type="domain" description="CHAD" evidence="1">
    <location>
        <begin position="15"/>
        <end position="296"/>
    </location>
</feature>
<evidence type="ECO:0000313" key="2">
    <source>
        <dbReference type="EMBL" id="POA98063.1"/>
    </source>
</evidence>
<sequence length="296" mass="33385">MPTPSTARQPALRASMTPRQALRSVMLESLRHLSSNVPGILSCDDPEYVHQARVALRRLRAAGKAFAPLTSGADWEPVMAQAQRLAAALGRLRDLDVLLLQILPEAEQASARCLRLSALRRALRQRREQARSAVRASLSSPDHMAWCGALLGLLNQPPGTDEQEKQPGFARKSLRRSWKTVRRLARRWHTLDAEQRHDLRKRAKKLRYSVEFFSALYRRKSVKQYLKPLQEVQQLLGTINDRAAAQSLLEQCAQDAPALRGEANQLCNVLMQQDPPAASEVQKALRRLRQAGAFWK</sequence>
<dbReference type="Proteomes" id="UP000236416">
    <property type="component" value="Unassembled WGS sequence"/>
</dbReference>
<proteinExistence type="predicted"/>
<dbReference type="PANTHER" id="PTHR39339:SF1">
    <property type="entry name" value="CHAD DOMAIN-CONTAINING PROTEIN"/>
    <property type="match status" value="1"/>
</dbReference>
<name>A0A2K4MLU9_9NEIS</name>
<dbReference type="EMBL" id="PPTF01000065">
    <property type="protein sequence ID" value="POA98063.1"/>
    <property type="molecule type" value="Genomic_DNA"/>
</dbReference>
<dbReference type="PROSITE" id="PS51708">
    <property type="entry name" value="CHAD"/>
    <property type="match status" value="1"/>
</dbReference>
<reference evidence="2 3" key="1">
    <citation type="submission" date="2018-01" db="EMBL/GenBank/DDBJ databases">
        <title>Genomic Sequence of Chromobacterium MWU13-2610 from wild cranberry bogs within the Cape Cod National Seashore.</title>
        <authorList>
            <person name="O'Hara-Hanley K."/>
            <person name="Soby S."/>
            <person name="Harrison A."/>
        </authorList>
    </citation>
    <scope>NUCLEOTIDE SEQUENCE [LARGE SCALE GENOMIC DNA]</scope>
    <source>
        <strain evidence="2 3">MWU13-2610</strain>
    </source>
</reference>
<organism evidence="2 3">
    <name type="scientific">Chromobacterium sinusclupearum</name>
    <dbReference type="NCBI Taxonomy" id="2077146"/>
    <lineage>
        <taxon>Bacteria</taxon>
        <taxon>Pseudomonadati</taxon>
        <taxon>Pseudomonadota</taxon>
        <taxon>Betaproteobacteria</taxon>
        <taxon>Neisseriales</taxon>
        <taxon>Chromobacteriaceae</taxon>
        <taxon>Chromobacterium</taxon>
    </lineage>
</organism>
<dbReference type="InterPro" id="IPR038186">
    <property type="entry name" value="CHAD_dom_sf"/>
</dbReference>
<accession>A0A2K4MLU9</accession>
<dbReference type="PANTHER" id="PTHR39339">
    <property type="entry name" value="SLR1444 PROTEIN"/>
    <property type="match status" value="1"/>
</dbReference>
<keyword evidence="3" id="KW-1185">Reference proteome</keyword>
<dbReference type="InterPro" id="IPR007899">
    <property type="entry name" value="CHAD_dom"/>
</dbReference>